<comment type="caution">
    <text evidence="7">The sequence shown here is derived from an EMBL/GenBank/DDBJ whole genome shotgun (WGS) entry which is preliminary data.</text>
</comment>
<feature type="transmembrane region" description="Helical" evidence="5">
    <location>
        <begin position="142"/>
        <end position="162"/>
    </location>
</feature>
<evidence type="ECO:0000256" key="2">
    <source>
        <dbReference type="ARBA" id="ARBA00022692"/>
    </source>
</evidence>
<feature type="transmembrane region" description="Helical" evidence="5">
    <location>
        <begin position="303"/>
        <end position="321"/>
    </location>
</feature>
<dbReference type="InterPro" id="IPR017452">
    <property type="entry name" value="GPCR_Rhodpsn_7TM"/>
</dbReference>
<dbReference type="PRINTS" id="PR00237">
    <property type="entry name" value="GPCRRHODOPSN"/>
</dbReference>
<keyword evidence="4 5" id="KW-0472">Membrane</keyword>
<accession>A0A8T0DVQ1</accession>
<dbReference type="EMBL" id="JTDF01000213">
    <property type="protein sequence ID" value="KAF8572015.1"/>
    <property type="molecule type" value="Genomic_DNA"/>
</dbReference>
<organism evidence="7 8">
    <name type="scientific">Paragonimus westermani</name>
    <dbReference type="NCBI Taxonomy" id="34504"/>
    <lineage>
        <taxon>Eukaryota</taxon>
        <taxon>Metazoa</taxon>
        <taxon>Spiralia</taxon>
        <taxon>Lophotrochozoa</taxon>
        <taxon>Platyhelminthes</taxon>
        <taxon>Trematoda</taxon>
        <taxon>Digenea</taxon>
        <taxon>Plagiorchiida</taxon>
        <taxon>Troglotremata</taxon>
        <taxon>Troglotrematidae</taxon>
        <taxon>Paragonimus</taxon>
    </lineage>
</organism>
<sequence length="322" mass="35919">MVNDTCSNDIPWLNNFHLSYQRIHVYLALILCPLGVLANILNVVVLCQPRLRSSTNLLLSALAVSDGLVMFIYIIYDFCFLLTPRLTAGMSQGYAFLLLSTITMQNVFHAFSAWIIVVIALFRLLYIKTGINAVFHCSIARAWFAIMLVCLASLVLTVPFMLAHQVTEMDKPTRTIIMSTESNLVLYEVDYSKNAMLRSVLFWNSAVLIKALPILIMSGVSAMLISSIRQTEKRYRNLQCDTTEARYLRATSTSGIHQTIAGAQPENGNTESVATTQASKLRSALRASIVTAPSGRNANQTTYMLLMIIILYILTYLPQVSE</sequence>
<dbReference type="InterPro" id="IPR053219">
    <property type="entry name" value="GPCR_Dmsr-1"/>
</dbReference>
<feature type="domain" description="G-protein coupled receptors family 1 profile" evidence="6">
    <location>
        <begin position="38"/>
        <end position="322"/>
    </location>
</feature>
<dbReference type="AlphaFoldDB" id="A0A8T0DVQ1"/>
<gene>
    <name evidence="7" type="ORF">P879_03877</name>
</gene>
<comment type="subcellular location">
    <subcellularLocation>
        <location evidence="1">Membrane</location>
    </subcellularLocation>
</comment>
<evidence type="ECO:0000256" key="4">
    <source>
        <dbReference type="ARBA" id="ARBA00023136"/>
    </source>
</evidence>
<evidence type="ECO:0000256" key="5">
    <source>
        <dbReference type="SAM" id="Phobius"/>
    </source>
</evidence>
<dbReference type="PANTHER" id="PTHR46273">
    <property type="entry name" value="MYOSUPPRESSIN RECEPTOR 1, ISOFORM B-RELATED"/>
    <property type="match status" value="1"/>
</dbReference>
<proteinExistence type="predicted"/>
<keyword evidence="3 5" id="KW-1133">Transmembrane helix</keyword>
<evidence type="ECO:0000256" key="1">
    <source>
        <dbReference type="ARBA" id="ARBA00004370"/>
    </source>
</evidence>
<dbReference type="Pfam" id="PF10324">
    <property type="entry name" value="7TM_GPCR_Srw"/>
    <property type="match status" value="1"/>
</dbReference>
<keyword evidence="2 5" id="KW-0812">Transmembrane</keyword>
<protein>
    <recommendedName>
        <fullName evidence="6">G-protein coupled receptors family 1 profile domain-containing protein</fullName>
    </recommendedName>
</protein>
<keyword evidence="8" id="KW-1185">Reference proteome</keyword>
<feature type="transmembrane region" description="Helical" evidence="5">
    <location>
        <begin position="96"/>
        <end position="122"/>
    </location>
</feature>
<dbReference type="OrthoDB" id="5864054at2759"/>
<dbReference type="PANTHER" id="PTHR46273:SF11">
    <property type="entry name" value="G-PROTEIN COUPLED RECEPTORS FAMILY 1 PROFILE DOMAIN-CONTAINING PROTEIN"/>
    <property type="match status" value="1"/>
</dbReference>
<evidence type="ECO:0000313" key="7">
    <source>
        <dbReference type="EMBL" id="KAF8572015.1"/>
    </source>
</evidence>
<dbReference type="GO" id="GO:0005886">
    <property type="term" value="C:plasma membrane"/>
    <property type="evidence" value="ECO:0007669"/>
    <property type="project" value="TreeGrafter"/>
</dbReference>
<dbReference type="InterPro" id="IPR019427">
    <property type="entry name" value="7TM_GPCR_serpentine_rcpt_Srw"/>
</dbReference>
<dbReference type="Proteomes" id="UP000699462">
    <property type="component" value="Unassembled WGS sequence"/>
</dbReference>
<dbReference type="Gene3D" id="1.20.1070.10">
    <property type="entry name" value="Rhodopsin 7-helix transmembrane proteins"/>
    <property type="match status" value="1"/>
</dbReference>
<dbReference type="InterPro" id="IPR000276">
    <property type="entry name" value="GPCR_Rhodpsn"/>
</dbReference>
<feature type="transmembrane region" description="Helical" evidence="5">
    <location>
        <begin position="23"/>
        <end position="45"/>
    </location>
</feature>
<feature type="transmembrane region" description="Helical" evidence="5">
    <location>
        <begin position="57"/>
        <end position="76"/>
    </location>
</feature>
<dbReference type="PROSITE" id="PS50262">
    <property type="entry name" value="G_PROTEIN_RECEP_F1_2"/>
    <property type="match status" value="1"/>
</dbReference>
<dbReference type="CDD" id="cd14978">
    <property type="entry name" value="7tmA_FMRFamide_R-like"/>
    <property type="match status" value="1"/>
</dbReference>
<name>A0A8T0DVQ1_9TREM</name>
<reference evidence="7 8" key="1">
    <citation type="submission" date="2019-07" db="EMBL/GenBank/DDBJ databases">
        <title>Annotation for the trematode Paragonimus westermani.</title>
        <authorList>
            <person name="Choi Y.-J."/>
        </authorList>
    </citation>
    <scope>NUCLEOTIDE SEQUENCE [LARGE SCALE GENOMIC DNA]</scope>
    <source>
        <strain evidence="7">180907_Pwestermani</strain>
    </source>
</reference>
<feature type="transmembrane region" description="Helical" evidence="5">
    <location>
        <begin position="201"/>
        <end position="226"/>
    </location>
</feature>
<evidence type="ECO:0000313" key="8">
    <source>
        <dbReference type="Proteomes" id="UP000699462"/>
    </source>
</evidence>
<evidence type="ECO:0000256" key="3">
    <source>
        <dbReference type="ARBA" id="ARBA00022989"/>
    </source>
</evidence>
<dbReference type="GO" id="GO:0008528">
    <property type="term" value="F:G protein-coupled peptide receptor activity"/>
    <property type="evidence" value="ECO:0007669"/>
    <property type="project" value="InterPro"/>
</dbReference>
<evidence type="ECO:0000259" key="6">
    <source>
        <dbReference type="PROSITE" id="PS50262"/>
    </source>
</evidence>
<dbReference type="SUPFAM" id="SSF81321">
    <property type="entry name" value="Family A G protein-coupled receptor-like"/>
    <property type="match status" value="1"/>
</dbReference>